<gene>
    <name evidence="1" type="ORF">KIN20_021465</name>
</gene>
<organism evidence="1 2">
    <name type="scientific">Parelaphostrongylus tenuis</name>
    <name type="common">Meningeal worm</name>
    <dbReference type="NCBI Taxonomy" id="148309"/>
    <lineage>
        <taxon>Eukaryota</taxon>
        <taxon>Metazoa</taxon>
        <taxon>Ecdysozoa</taxon>
        <taxon>Nematoda</taxon>
        <taxon>Chromadorea</taxon>
        <taxon>Rhabditida</taxon>
        <taxon>Rhabditina</taxon>
        <taxon>Rhabditomorpha</taxon>
        <taxon>Strongyloidea</taxon>
        <taxon>Metastrongylidae</taxon>
        <taxon>Parelaphostrongylus</taxon>
    </lineage>
</organism>
<dbReference type="AlphaFoldDB" id="A0AAD5QRL9"/>
<dbReference type="Proteomes" id="UP001196413">
    <property type="component" value="Unassembled WGS sequence"/>
</dbReference>
<comment type="caution">
    <text evidence="1">The sequence shown here is derived from an EMBL/GenBank/DDBJ whole genome shotgun (WGS) entry which is preliminary data.</text>
</comment>
<dbReference type="EMBL" id="JAHQIW010004355">
    <property type="protein sequence ID" value="KAJ1362053.1"/>
    <property type="molecule type" value="Genomic_DNA"/>
</dbReference>
<proteinExistence type="predicted"/>
<name>A0AAD5QRL9_PARTN</name>
<evidence type="ECO:0000313" key="1">
    <source>
        <dbReference type="EMBL" id="KAJ1362053.1"/>
    </source>
</evidence>
<feature type="non-terminal residue" evidence="1">
    <location>
        <position position="1"/>
    </location>
</feature>
<evidence type="ECO:0000313" key="2">
    <source>
        <dbReference type="Proteomes" id="UP001196413"/>
    </source>
</evidence>
<protein>
    <submittedName>
        <fullName evidence="1">Uncharacterized protein</fullName>
    </submittedName>
</protein>
<reference evidence="1" key="1">
    <citation type="submission" date="2021-06" db="EMBL/GenBank/DDBJ databases">
        <title>Parelaphostrongylus tenuis whole genome reference sequence.</title>
        <authorList>
            <person name="Garwood T.J."/>
            <person name="Larsen P.A."/>
            <person name="Fountain-Jones N.M."/>
            <person name="Garbe J.R."/>
            <person name="Macchietto M.G."/>
            <person name="Kania S.A."/>
            <person name="Gerhold R.W."/>
            <person name="Richards J.E."/>
            <person name="Wolf T.M."/>
        </authorList>
    </citation>
    <scope>NUCLEOTIDE SEQUENCE</scope>
    <source>
        <strain evidence="1">MNPRO001-30</strain>
        <tissue evidence="1">Meninges</tissue>
    </source>
</reference>
<sequence length="75" mass="8611">MYVLAAMLIEEYHTHNKERLAKERGEQDTDTSIALNELLEGDKNLSLEDSRMIDRTWTAAFSVSFHDARSTPAIR</sequence>
<keyword evidence="2" id="KW-1185">Reference proteome</keyword>
<accession>A0AAD5QRL9</accession>